<dbReference type="GO" id="GO:0008168">
    <property type="term" value="F:methyltransferase activity"/>
    <property type="evidence" value="ECO:0007669"/>
    <property type="project" value="UniProtKB-KW"/>
</dbReference>
<accession>A0ABS8GYQ8</accession>
<proteinExistence type="predicted"/>
<dbReference type="GO" id="GO:0032259">
    <property type="term" value="P:methylation"/>
    <property type="evidence" value="ECO:0007669"/>
    <property type="project" value="UniProtKB-KW"/>
</dbReference>
<keyword evidence="1" id="KW-0489">Methyltransferase</keyword>
<protein>
    <submittedName>
        <fullName evidence="1">Class I SAM-dependent methyltransferase</fullName>
    </submittedName>
</protein>
<gene>
    <name evidence="1" type="ORF">LLW17_18210</name>
</gene>
<dbReference type="RefSeq" id="WP_228231719.1">
    <property type="nucleotide sequence ID" value="NZ_JAJGMW010000036.1"/>
</dbReference>
<reference evidence="1 2" key="1">
    <citation type="submission" date="2021-11" db="EMBL/GenBank/DDBJ databases">
        <title>Seasonal and diel survey of microbial diversity of the Tyrrhenian coast.</title>
        <authorList>
            <person name="Gattoni G."/>
            <person name="Corral P."/>
        </authorList>
    </citation>
    <scope>NUCLEOTIDE SEQUENCE [LARGE SCALE GENOMIC DNA]</scope>
    <source>
        <strain evidence="1 2">Mr9</strain>
    </source>
</reference>
<dbReference type="InterPro" id="IPR029063">
    <property type="entry name" value="SAM-dependent_MTases_sf"/>
</dbReference>
<dbReference type="EMBL" id="JAJGMW010000036">
    <property type="protein sequence ID" value="MCC4214663.1"/>
    <property type="molecule type" value="Genomic_DNA"/>
</dbReference>
<keyword evidence="1" id="KW-0808">Transferase</keyword>
<dbReference type="Proteomes" id="UP001197770">
    <property type="component" value="Unassembled WGS sequence"/>
</dbReference>
<dbReference type="SUPFAM" id="SSF53335">
    <property type="entry name" value="S-adenosyl-L-methionine-dependent methyltransferases"/>
    <property type="match status" value="1"/>
</dbReference>
<evidence type="ECO:0000313" key="1">
    <source>
        <dbReference type="EMBL" id="MCC4214663.1"/>
    </source>
</evidence>
<dbReference type="Gene3D" id="3.40.50.150">
    <property type="entry name" value="Vaccinia Virus protein VP39"/>
    <property type="match status" value="1"/>
</dbReference>
<comment type="caution">
    <text evidence="1">The sequence shown here is derived from an EMBL/GenBank/DDBJ whole genome shotgun (WGS) entry which is preliminary data.</text>
</comment>
<keyword evidence="2" id="KW-1185">Reference proteome</keyword>
<organism evidence="1 2">
    <name type="scientific">Leeuwenhoekiella parthenopeia</name>
    <dbReference type="NCBI Taxonomy" id="2890320"/>
    <lineage>
        <taxon>Bacteria</taxon>
        <taxon>Pseudomonadati</taxon>
        <taxon>Bacteroidota</taxon>
        <taxon>Flavobacteriia</taxon>
        <taxon>Flavobacteriales</taxon>
        <taxon>Flavobacteriaceae</taxon>
        <taxon>Leeuwenhoekiella</taxon>
    </lineage>
</organism>
<sequence length="239" mass="27607">MLKRIKNIINENRANQKQLVYGQNQLYATIKLQELLGEDHFIPFTGWSMSPMAILHCLNIISLKKPENIIEFGSGATTVYIAKLLKILGSKINFISVESDLNWKDKIENQLQTLDLSEYVKIVYAPLSEVSPDLTYKEQKTWYDVHRLNSVIKQVFFDFVIIDGPFGGSTPYARFSAVPFLKSNTSQNTIWILDDTRRPQEKEIVGVWKSELTLNISNFDRYSILYSNQEFDYSPYSIS</sequence>
<name>A0ABS8GYQ8_9FLAO</name>
<evidence type="ECO:0000313" key="2">
    <source>
        <dbReference type="Proteomes" id="UP001197770"/>
    </source>
</evidence>